<keyword evidence="2" id="KW-1185">Reference proteome</keyword>
<name>A0A6J5WEQ7_PRUAR</name>
<dbReference type="Proteomes" id="UP000507245">
    <property type="component" value="Unassembled WGS sequence"/>
</dbReference>
<dbReference type="EMBL" id="CAEKKB010000002">
    <property type="protein sequence ID" value="CAB4300250.1"/>
    <property type="molecule type" value="Genomic_DNA"/>
</dbReference>
<dbReference type="OrthoDB" id="73465at2759"/>
<evidence type="ECO:0000313" key="2">
    <source>
        <dbReference type="Proteomes" id="UP000507245"/>
    </source>
</evidence>
<protein>
    <submittedName>
        <fullName evidence="1">Uncharacterized protein</fullName>
    </submittedName>
</protein>
<evidence type="ECO:0000313" key="1">
    <source>
        <dbReference type="EMBL" id="CAB4300250.1"/>
    </source>
</evidence>
<gene>
    <name evidence="1" type="ORF">ORAREDHAP_LOCUS15218</name>
</gene>
<proteinExistence type="predicted"/>
<dbReference type="AlphaFoldDB" id="A0A6J5WEQ7"/>
<organism evidence="1 2">
    <name type="scientific">Prunus armeniaca</name>
    <name type="common">Apricot</name>
    <name type="synonym">Armeniaca vulgaris</name>
    <dbReference type="NCBI Taxonomy" id="36596"/>
    <lineage>
        <taxon>Eukaryota</taxon>
        <taxon>Viridiplantae</taxon>
        <taxon>Streptophyta</taxon>
        <taxon>Embryophyta</taxon>
        <taxon>Tracheophyta</taxon>
        <taxon>Spermatophyta</taxon>
        <taxon>Magnoliopsida</taxon>
        <taxon>eudicotyledons</taxon>
        <taxon>Gunneridae</taxon>
        <taxon>Pentapetalae</taxon>
        <taxon>rosids</taxon>
        <taxon>fabids</taxon>
        <taxon>Rosales</taxon>
        <taxon>Rosaceae</taxon>
        <taxon>Amygdaloideae</taxon>
        <taxon>Amygdaleae</taxon>
        <taxon>Prunus</taxon>
    </lineage>
</organism>
<accession>A0A6J5WEQ7</accession>
<sequence>MLVEIQAIGCIGAWICKPGGRWDISGVWRLYVQQERKGCRHQRTGGDQWDVANHSGPELVELLRRYQALGMDVNNATTTVFMLQVVNPLALTLMVPFDL</sequence>
<reference evidence="2" key="1">
    <citation type="journal article" date="2020" name="Genome Biol.">
        <title>Gamete binning: chromosome-level and haplotype-resolved genome assembly enabled by high-throughput single-cell sequencing of gamete genomes.</title>
        <authorList>
            <person name="Campoy J.A."/>
            <person name="Sun H."/>
            <person name="Goel M."/>
            <person name="Jiao W.-B."/>
            <person name="Folz-Donahue K."/>
            <person name="Wang N."/>
            <person name="Rubio M."/>
            <person name="Liu C."/>
            <person name="Kukat C."/>
            <person name="Ruiz D."/>
            <person name="Huettel B."/>
            <person name="Schneeberger K."/>
        </authorList>
    </citation>
    <scope>NUCLEOTIDE SEQUENCE [LARGE SCALE GENOMIC DNA]</scope>
    <source>
        <strain evidence="2">cv. Rojo Pasion</strain>
    </source>
</reference>